<feature type="domain" description="BTB" evidence="1">
    <location>
        <begin position="30"/>
        <end position="86"/>
    </location>
</feature>
<dbReference type="InterPro" id="IPR000210">
    <property type="entry name" value="BTB/POZ_dom"/>
</dbReference>
<dbReference type="Proteomes" id="UP000050640">
    <property type="component" value="Unplaced"/>
</dbReference>
<accession>A0A0R3RZD9</accession>
<protein>
    <submittedName>
        <fullName evidence="3">BTB domain-containing protein</fullName>
    </submittedName>
</protein>
<evidence type="ECO:0000259" key="1">
    <source>
        <dbReference type="PROSITE" id="PS50097"/>
    </source>
</evidence>
<dbReference type="PROSITE" id="PS50097">
    <property type="entry name" value="BTB"/>
    <property type="match status" value="1"/>
</dbReference>
<evidence type="ECO:0000313" key="2">
    <source>
        <dbReference type="Proteomes" id="UP000050640"/>
    </source>
</evidence>
<name>A0A0R3RZD9_9BILA</name>
<organism evidence="2 3">
    <name type="scientific">Elaeophora elaphi</name>
    <dbReference type="NCBI Taxonomy" id="1147741"/>
    <lineage>
        <taxon>Eukaryota</taxon>
        <taxon>Metazoa</taxon>
        <taxon>Ecdysozoa</taxon>
        <taxon>Nematoda</taxon>
        <taxon>Chromadorea</taxon>
        <taxon>Rhabditida</taxon>
        <taxon>Spirurina</taxon>
        <taxon>Spiruromorpha</taxon>
        <taxon>Filarioidea</taxon>
        <taxon>Onchocercidae</taxon>
        <taxon>Elaeophora</taxon>
    </lineage>
</organism>
<dbReference type="WBParaSite" id="EEL_0000769201-mRNA-1">
    <property type="protein sequence ID" value="EEL_0000769201-mRNA-1"/>
    <property type="gene ID" value="EEL_0000769201"/>
</dbReference>
<keyword evidence="2" id="KW-1185">Reference proteome</keyword>
<reference evidence="3" key="1">
    <citation type="submission" date="2016-04" db="UniProtKB">
        <authorList>
            <consortium name="WormBaseParasite"/>
        </authorList>
    </citation>
    <scope>IDENTIFICATION</scope>
</reference>
<dbReference type="AlphaFoldDB" id="A0A0R3RZD9"/>
<sequence length="174" mass="20278">MYSSANSTHSTITTVAKSVYDDFSVPTPFRSARVIVEGRSVYVNPGWLAEFSNFFATMFFGKSMDKDLTFGIEVSYEHFIELLRVLCYCPTRKPITNSTSCLINLISQLRTNFESLVTGVLRYTEQIYVPQHWHYWKDSICESWRAVVCKYFIHFIFFHHIFFTVRIASQTTVC</sequence>
<evidence type="ECO:0000313" key="3">
    <source>
        <dbReference type="WBParaSite" id="EEL_0000769201-mRNA-1"/>
    </source>
</evidence>
<proteinExistence type="predicted"/>